<keyword evidence="2" id="KW-1185">Reference proteome</keyword>
<dbReference type="Proteomes" id="UP001549104">
    <property type="component" value="Unassembled WGS sequence"/>
</dbReference>
<sequence>MREIKQLPKKSTLALIQEAKDAYAHFNDEAQNAFIEQLALKEKKRLLEIAKTKTDLKGAQGVILKMITELHEKIIEGDKHRCSCESSRKKYSEIIRALEAAIKEF</sequence>
<dbReference type="EMBL" id="JBEPME010000007">
    <property type="protein sequence ID" value="MET3658882.1"/>
    <property type="molecule type" value="Genomic_DNA"/>
</dbReference>
<dbReference type="RefSeq" id="WP_354314503.1">
    <property type="nucleotide sequence ID" value="NZ_JBEPME010000007.1"/>
</dbReference>
<comment type="caution">
    <text evidence="1">The sequence shown here is derived from an EMBL/GenBank/DDBJ whole genome shotgun (WGS) entry which is preliminary data.</text>
</comment>
<reference evidence="1 2" key="1">
    <citation type="submission" date="2024-06" db="EMBL/GenBank/DDBJ databases">
        <title>Sorghum-associated microbial communities from plants grown in Nebraska, USA.</title>
        <authorList>
            <person name="Schachtman D."/>
        </authorList>
    </citation>
    <scope>NUCLEOTIDE SEQUENCE [LARGE SCALE GENOMIC DNA]</scope>
    <source>
        <strain evidence="1 2">1288</strain>
    </source>
</reference>
<evidence type="ECO:0000313" key="2">
    <source>
        <dbReference type="Proteomes" id="UP001549104"/>
    </source>
</evidence>
<evidence type="ECO:0000313" key="1">
    <source>
        <dbReference type="EMBL" id="MET3658882.1"/>
    </source>
</evidence>
<gene>
    <name evidence="1" type="ORF">ABIC55_004001</name>
</gene>
<accession>A0ABV2KCW7</accession>
<protein>
    <submittedName>
        <fullName evidence="1">Uncharacterized protein</fullName>
    </submittedName>
</protein>
<name>A0ABV2KCW7_SPOPS</name>
<organism evidence="1 2">
    <name type="scientific">Sporosarcina psychrophila</name>
    <name type="common">Bacillus psychrophilus</name>
    <dbReference type="NCBI Taxonomy" id="1476"/>
    <lineage>
        <taxon>Bacteria</taxon>
        <taxon>Bacillati</taxon>
        <taxon>Bacillota</taxon>
        <taxon>Bacilli</taxon>
        <taxon>Bacillales</taxon>
        <taxon>Caryophanaceae</taxon>
        <taxon>Sporosarcina</taxon>
    </lineage>
</organism>
<proteinExistence type="predicted"/>